<accession>A0AAV5MVU9</accession>
<dbReference type="EMBL" id="BPVZ01000651">
    <property type="protein sequence ID" value="GKV52273.1"/>
    <property type="molecule type" value="Genomic_DNA"/>
</dbReference>
<name>A0AAV5MVU9_9ROSI</name>
<dbReference type="Proteomes" id="UP001054252">
    <property type="component" value="Unassembled WGS sequence"/>
</dbReference>
<organism evidence="2 3">
    <name type="scientific">Rubroshorea leprosula</name>
    <dbReference type="NCBI Taxonomy" id="152421"/>
    <lineage>
        <taxon>Eukaryota</taxon>
        <taxon>Viridiplantae</taxon>
        <taxon>Streptophyta</taxon>
        <taxon>Embryophyta</taxon>
        <taxon>Tracheophyta</taxon>
        <taxon>Spermatophyta</taxon>
        <taxon>Magnoliopsida</taxon>
        <taxon>eudicotyledons</taxon>
        <taxon>Gunneridae</taxon>
        <taxon>Pentapetalae</taxon>
        <taxon>rosids</taxon>
        <taxon>malvids</taxon>
        <taxon>Malvales</taxon>
        <taxon>Dipterocarpaceae</taxon>
        <taxon>Rubroshorea</taxon>
    </lineage>
</organism>
<gene>
    <name evidence="1" type="ORF">SLEP1_g58861</name>
    <name evidence="2" type="ORF">SLEP1_g59248</name>
</gene>
<evidence type="ECO:0000313" key="3">
    <source>
        <dbReference type="Proteomes" id="UP001054252"/>
    </source>
</evidence>
<dbReference type="EMBL" id="BPVZ01000805">
    <property type="protein sequence ID" value="GKV52677.1"/>
    <property type="molecule type" value="Genomic_DNA"/>
</dbReference>
<protein>
    <submittedName>
        <fullName evidence="2">Uncharacterized protein</fullName>
    </submittedName>
</protein>
<evidence type="ECO:0000313" key="2">
    <source>
        <dbReference type="EMBL" id="GKV52677.1"/>
    </source>
</evidence>
<reference evidence="2 3" key="1">
    <citation type="journal article" date="2021" name="Commun. Biol.">
        <title>The genome of Shorea leprosula (Dipterocarpaceae) highlights the ecological relevance of drought in aseasonal tropical rainforests.</title>
        <authorList>
            <person name="Ng K.K.S."/>
            <person name="Kobayashi M.J."/>
            <person name="Fawcett J.A."/>
            <person name="Hatakeyama M."/>
            <person name="Paape T."/>
            <person name="Ng C.H."/>
            <person name="Ang C.C."/>
            <person name="Tnah L.H."/>
            <person name="Lee C.T."/>
            <person name="Nishiyama T."/>
            <person name="Sese J."/>
            <person name="O'Brien M.J."/>
            <person name="Copetti D."/>
            <person name="Mohd Noor M.I."/>
            <person name="Ong R.C."/>
            <person name="Putra M."/>
            <person name="Sireger I.Z."/>
            <person name="Indrioko S."/>
            <person name="Kosugi Y."/>
            <person name="Izuno A."/>
            <person name="Isagi Y."/>
            <person name="Lee S.L."/>
            <person name="Shimizu K.K."/>
        </authorList>
    </citation>
    <scope>NUCLEOTIDE SEQUENCE [LARGE SCALE GENOMIC DNA]</scope>
    <source>
        <strain evidence="2">214</strain>
    </source>
</reference>
<dbReference type="AlphaFoldDB" id="A0AAV5MVU9"/>
<comment type="caution">
    <text evidence="2">The sequence shown here is derived from an EMBL/GenBank/DDBJ whole genome shotgun (WGS) entry which is preliminary data.</text>
</comment>
<proteinExistence type="predicted"/>
<evidence type="ECO:0000313" key="1">
    <source>
        <dbReference type="EMBL" id="GKV52273.1"/>
    </source>
</evidence>
<keyword evidence="3" id="KW-1185">Reference proteome</keyword>
<sequence length="72" mass="8139">MTEKEFPEGEASPVCYYSNADMSNRQLIPGDYRKLSSCDHISVWAERGHRTELQAGITSIQSLLILVSKSHR</sequence>